<evidence type="ECO:0000256" key="6">
    <source>
        <dbReference type="ARBA" id="ARBA00022989"/>
    </source>
</evidence>
<feature type="transmembrane region" description="Helical" evidence="12">
    <location>
        <begin position="54"/>
        <end position="73"/>
    </location>
</feature>
<evidence type="ECO:0000256" key="2">
    <source>
        <dbReference type="ARBA" id="ARBA00010441"/>
    </source>
</evidence>
<dbReference type="PROSITE" id="PS00379">
    <property type="entry name" value="CDP_ALCOHOL_P_TRANSF"/>
    <property type="match status" value="1"/>
</dbReference>
<dbReference type="Pfam" id="PF01066">
    <property type="entry name" value="CDP-OH_P_transf"/>
    <property type="match status" value="1"/>
</dbReference>
<feature type="transmembrane region" description="Helical" evidence="12">
    <location>
        <begin position="178"/>
        <end position="198"/>
    </location>
</feature>
<evidence type="ECO:0000256" key="12">
    <source>
        <dbReference type="SAM" id="Phobius"/>
    </source>
</evidence>
<dbReference type="InterPro" id="IPR000462">
    <property type="entry name" value="CDP-OH_P_trans"/>
</dbReference>
<organism evidence="13 14">
    <name type="scientific">Actinomyces graevenitzii</name>
    <dbReference type="NCBI Taxonomy" id="55565"/>
    <lineage>
        <taxon>Bacteria</taxon>
        <taxon>Bacillati</taxon>
        <taxon>Actinomycetota</taxon>
        <taxon>Actinomycetes</taxon>
        <taxon>Actinomycetales</taxon>
        <taxon>Actinomycetaceae</taxon>
        <taxon>Actinomyces</taxon>
    </lineage>
</organism>
<comment type="similarity">
    <text evidence="2 11">Belongs to the CDP-alcohol phosphatidyltransferase class-I family.</text>
</comment>
<dbReference type="InterPro" id="IPR004570">
    <property type="entry name" value="Phosphatidylglycerol_P_synth"/>
</dbReference>
<dbReference type="InterPro" id="IPR043130">
    <property type="entry name" value="CDP-OH_PTrfase_TM_dom"/>
</dbReference>
<dbReference type="GO" id="GO:0046474">
    <property type="term" value="P:glycerophospholipid biosynthetic process"/>
    <property type="evidence" value="ECO:0007669"/>
    <property type="project" value="TreeGrafter"/>
</dbReference>
<evidence type="ECO:0000313" key="13">
    <source>
        <dbReference type="EMBL" id="UQF78897.1"/>
    </source>
</evidence>
<dbReference type="KEGG" id="agh:M3I41_04560"/>
<evidence type="ECO:0000256" key="7">
    <source>
        <dbReference type="ARBA" id="ARBA00023098"/>
    </source>
</evidence>
<keyword evidence="4 11" id="KW-0808">Transferase</keyword>
<evidence type="ECO:0000256" key="4">
    <source>
        <dbReference type="ARBA" id="ARBA00022679"/>
    </source>
</evidence>
<reference evidence="13" key="1">
    <citation type="submission" date="2022-05" db="EMBL/GenBank/DDBJ databases">
        <title>Using nanopore sequencing to obtain complete genomes from saliva samples.</title>
        <authorList>
            <person name="Baker J.L."/>
        </authorList>
    </citation>
    <scope>NUCLEOTIDE SEQUENCE</scope>
    <source>
        <strain evidence="13">JCVI-JB-Ag32</strain>
    </source>
</reference>
<feature type="transmembrane region" description="Helical" evidence="12">
    <location>
        <begin position="94"/>
        <end position="112"/>
    </location>
</feature>
<evidence type="ECO:0000256" key="8">
    <source>
        <dbReference type="ARBA" id="ARBA00023136"/>
    </source>
</evidence>
<keyword evidence="6 12" id="KW-1133">Transmembrane helix</keyword>
<evidence type="ECO:0000256" key="10">
    <source>
        <dbReference type="ARBA" id="ARBA00023264"/>
    </source>
</evidence>
<dbReference type="AlphaFoldDB" id="A0A9E7AQ97"/>
<evidence type="ECO:0000256" key="1">
    <source>
        <dbReference type="ARBA" id="ARBA00004141"/>
    </source>
</evidence>
<keyword evidence="10" id="KW-1208">Phospholipid metabolism</keyword>
<dbReference type="Proteomes" id="UP000830236">
    <property type="component" value="Chromosome"/>
</dbReference>
<accession>A0A9E7AQ97</accession>
<comment type="subcellular location">
    <subcellularLocation>
        <location evidence="1">Membrane</location>
        <topology evidence="1">Multi-pass membrane protein</topology>
    </subcellularLocation>
</comment>
<evidence type="ECO:0000256" key="5">
    <source>
        <dbReference type="ARBA" id="ARBA00022692"/>
    </source>
</evidence>
<dbReference type="InterPro" id="IPR048254">
    <property type="entry name" value="CDP_ALCOHOL_P_TRANSF_CS"/>
</dbReference>
<protein>
    <submittedName>
        <fullName evidence="13">CDP-alcohol phosphatidyltransferase family protein</fullName>
    </submittedName>
</protein>
<keyword evidence="7" id="KW-0443">Lipid metabolism</keyword>
<keyword evidence="5 12" id="KW-0812">Transmembrane</keyword>
<evidence type="ECO:0000256" key="3">
    <source>
        <dbReference type="ARBA" id="ARBA00022516"/>
    </source>
</evidence>
<dbReference type="PANTHER" id="PTHR14269">
    <property type="entry name" value="CDP-DIACYLGLYCEROL--GLYCEROL-3-PHOSPHATE 3-PHOSPHATIDYLTRANSFERASE-RELATED"/>
    <property type="match status" value="1"/>
</dbReference>
<feature type="transmembrane region" description="Helical" evidence="12">
    <location>
        <begin position="149"/>
        <end position="172"/>
    </location>
</feature>
<dbReference type="PIRSF" id="PIRSF000847">
    <property type="entry name" value="Phos_ph_gly_syn"/>
    <property type="match status" value="1"/>
</dbReference>
<dbReference type="InterPro" id="IPR050324">
    <property type="entry name" value="CDP-alcohol_PTase-I"/>
</dbReference>
<gene>
    <name evidence="13" type="ORF">M3I41_04560</name>
</gene>
<keyword evidence="9" id="KW-0594">Phospholipid biosynthesis</keyword>
<evidence type="ECO:0000256" key="11">
    <source>
        <dbReference type="RuleBase" id="RU003750"/>
    </source>
</evidence>
<dbReference type="Gene3D" id="1.20.120.1760">
    <property type="match status" value="1"/>
</dbReference>
<evidence type="ECO:0000256" key="9">
    <source>
        <dbReference type="ARBA" id="ARBA00023209"/>
    </source>
</evidence>
<name>A0A9E7AQ97_9ACTO</name>
<dbReference type="GO" id="GO:0008444">
    <property type="term" value="F:CDP-diacylglycerol-glycerol-3-phosphate 3-phosphatidyltransferase activity"/>
    <property type="evidence" value="ECO:0007669"/>
    <property type="project" value="InterPro"/>
</dbReference>
<keyword evidence="8 12" id="KW-0472">Membrane</keyword>
<keyword evidence="3" id="KW-0444">Lipid biosynthesis</keyword>
<dbReference type="PANTHER" id="PTHR14269:SF62">
    <property type="entry name" value="CDP-DIACYLGLYCEROL--GLYCEROL-3-PHOSPHATE 3-PHOSPHATIDYLTRANSFERASE 1, CHLOROPLASTIC"/>
    <property type="match status" value="1"/>
</dbReference>
<dbReference type="GO" id="GO:0016020">
    <property type="term" value="C:membrane"/>
    <property type="evidence" value="ECO:0007669"/>
    <property type="project" value="UniProtKB-SubCell"/>
</dbReference>
<sequence>MDSPQMLPPQPPVAGRQSASADPWRIWTIPNALSALRLAFIPVFALSIWQGHMLSAAIILVLASVTDFLDGVIARAFNQRSRLGRLLDPAADRLYIATALIMLAVVGALPWLVVVLLLARDVILAVHVPIFAHYGYAPISVNAAGKVGAFMLMSAFPLLLVRFAWVSTSIWAQITYSAGVATLIWGAGLYFWSAFIYLKQITRVLSEAVK</sequence>
<evidence type="ECO:0000313" key="14">
    <source>
        <dbReference type="Proteomes" id="UP000830236"/>
    </source>
</evidence>
<dbReference type="EMBL" id="CP097095">
    <property type="protein sequence ID" value="UQF78897.1"/>
    <property type="molecule type" value="Genomic_DNA"/>
</dbReference>
<proteinExistence type="inferred from homology"/>
<feature type="transmembrane region" description="Helical" evidence="12">
    <location>
        <begin position="26"/>
        <end position="48"/>
    </location>
</feature>